<dbReference type="GO" id="GO:0019028">
    <property type="term" value="C:viral capsid"/>
    <property type="evidence" value="ECO:0007669"/>
    <property type="project" value="UniProtKB-KW"/>
</dbReference>
<keyword evidence="2" id="KW-0418">Kinase</keyword>
<dbReference type="EMBL" id="BK015606">
    <property type="protein sequence ID" value="DAE15524.1"/>
    <property type="molecule type" value="Genomic_DNA"/>
</dbReference>
<keyword evidence="1" id="KW-0175">Coiled coil</keyword>
<dbReference type="Pfam" id="PF08757">
    <property type="entry name" value="CotH"/>
    <property type="match status" value="1"/>
</dbReference>
<evidence type="ECO:0000256" key="1">
    <source>
        <dbReference type="SAM" id="Coils"/>
    </source>
</evidence>
<dbReference type="InterPro" id="IPR014867">
    <property type="entry name" value="Spore_coat_CotH_CotH2/3/7"/>
</dbReference>
<dbReference type="InterPro" id="IPR032675">
    <property type="entry name" value="LRR_dom_sf"/>
</dbReference>
<organism evidence="2">
    <name type="scientific">Podoviridae sp. ctZ5d16</name>
    <dbReference type="NCBI Taxonomy" id="2825257"/>
    <lineage>
        <taxon>Viruses</taxon>
        <taxon>Duplodnaviria</taxon>
        <taxon>Heunggongvirae</taxon>
        <taxon>Uroviricota</taxon>
        <taxon>Caudoviricetes</taxon>
    </lineage>
</organism>
<sequence length="2192" mass="244118">MSDLIGYMGGPRDIQQAKADAESAAEKAIEAAGRVDTAIDAANKAAENANTATEETYIAKSGAEAAAAEADAARDNANNAAQNAIEKAEEARAAGEEATAAAEEARQYVLGDISEKTVTFDKISAYENIASGENLKTMFGKIEKQIAGIYDASAINDGAIGFEKLSSEIVNVENDDTVLQTNSAFYNGFNEDEIAKEHFVDVTQHSEGGNLIRINVKCLIKNDQWGAKPDPYFDVEIHFINGTEIAENIKTTVEVSSFGTEIQVQTNYAYTDYRVIIKKTYNLNKTIASITANIDEIKHTEAIKALFPRMELTKENIPNNFITKEKLSKEVKEWVDSKAAYIEFATEEEAREGINDHKAMSPLRVAQAIDEMGGGGGGGVVTIPTMTSSFEGGSFSVNEEIEIRYRWGSPNSGNGTLHVLVDSIEFTTSEVAQGMNRYTLTGLSKGSHSIQMYVVDRGGQYTDTLKFTIKVGTLDITSPFDDSVDFAVTQIIKIPITIDTISLEPIYITRTIDNESVRLLAQNGYNVFQLPNLTAGAHKVSFKAESSIYISNILTFDIVIEDSDALTLISDFDKTIATYRELVEIQYRVSLKGVSTFKAAYYIDDILNREATIPSGSNIWSTRDLSIGRHTLKVVVTTLDGTKSAELSWTLQVNSSSYTPLDPVVDASLICWFDASNKTNHDIDRDTWEDKSGNDTPVTLYNLNYGSNGWIDGALKLNGGAYAEIDLQALKDNAPYGVTVDIKFCTRDVGNQEACVLDMRGSDSNNKGFAVDTMQMYLNSGTSKIKSDIAEEEMSRATFVIDRDNKLAKIYNNGVLTEAFIMGASEDFYNTSKIYLNTTLGNVNGVWQPDIFGSCEIYSIRVYARALESEEIVQNLVSDIPDLDAQEEKYNINYKNNMPTMYFYGDTSAMTKDNKVPLRIKYISPDSTKYGESFDLTDCPVSWQGTSSLQYAVKNYKIRLRNQGGAKYKYSPFGGILEDTFCLKADYMESSHANNTGMAKFIHHELYNEQTPAQKLDERCRTTIDGFPIQLYIAKDSVSAPVYMGVFNFNLDKACNDTYGMDNTITGFENCCKFEVSSNSDTSAGAFRDDSDLSIREDFEVTYPDEDDLTADQLTEKYATLKRMVSWVKNSDETTFKAELDQYFNKEYLMKYFLQAHLFGMVDNLGKNMMLCTWDGLIWYPTFYDMDTQLGLDNTGYLEFYSDCDVVEGVYNTSNSKLFVMLQTCFASELAEMYKSMRMSGKYSVPTILKYWYDQQVAVIGESQYNKDMEAKYIQFKNDYLFMLHGRRYEHMKKWITERLLYLDTIYGYEADTSSSITIRANKAATVSLDILTYSPQYLRVKWRNGVEQRLKIGRDANGRMKSTKFSGTLTTATDQEVIIYNAKQIKKIDGLSNLNPSVLNLVEASGLTEVVCENSPLLADVRLNSANTFLSHINFNKCTSLSGVLDLSVLNNLEYVNLNATKLTNILFPIGGCNLKELYLDITTLSLLHLEKMPLLQTLILNRNAVYSEFYIKDCIQLFLKTGRQYTYDHYTVRILADALRIENIGGLDREGYLIVNNEQNGTRRMNSFILKNVSIHGVYTTFIGSASKECSVKEFEITGCTIDNLTLNRLGFTEQHDIDTAGFGVIKTLRMWGAVNVNRINVPSTLKGLFLYKDSYMPNQGWYTLIDPDTGPFGGEAVKIDGEYSSAISIDGTPVGNDNALDLSSFRITEFLNVTGYDLSTVIINCDFLQMDNDKYLFRESNAGTTKRFSLPVTANVKGRLTSTDNAKIWCTATATAYPPMENLDELEWDTSEVTDFSSMFSYWKNLRKFPDLDYRKGIKFIDMCSYATALTGDIVISAPQATHLTNVMRETNITSFEIDSTEITSILYAFYSTRNVQSVKFGSTAKARDILQPFNGCSKLENIEGLSLASAVPNQTIGTQRPDGLFGGCAALPNDNIQTIMDTLKVPESGGYDFKNAFNGCKLLTSVPEKVAKYAISIEYTFASTGIKNLENITFELTDNAISAFQSSGVESVNNVSFPVSKSAYRMFYNCTKLTNVSGLNMPLVENARETFNGCTTLEIVGRMELSNCKNIFQTFLACGKLQSIEYLDWSYAWTNGSSDQPTNSSTFNGAITNLTHVIFGGTIGKYFIYGTPFGAVLDLESVQSFVEHAASLSSPVTLTVRKSTFELFTEEMLTSLAAKNWTIANAGW</sequence>
<dbReference type="Gene3D" id="2.60.120.200">
    <property type="match status" value="1"/>
</dbReference>
<protein>
    <submittedName>
        <fullName evidence="2">Spore coat protein H kinase fold, TRANSFERASE</fullName>
    </submittedName>
</protein>
<name>A0A8S5QAI8_9CAUD</name>
<feature type="coiled-coil region" evidence="1">
    <location>
        <begin position="63"/>
        <end position="105"/>
    </location>
</feature>
<dbReference type="InterPro" id="IPR013320">
    <property type="entry name" value="ConA-like_dom_sf"/>
</dbReference>
<dbReference type="PANTHER" id="PTHR47372">
    <property type="entry name" value="DAUER UP-REGULATED-RELATED"/>
    <property type="match status" value="1"/>
</dbReference>
<dbReference type="PANTHER" id="PTHR47372:SF11">
    <property type="entry name" value="RE19971P"/>
    <property type="match status" value="1"/>
</dbReference>
<dbReference type="SUPFAM" id="SSF52058">
    <property type="entry name" value="L domain-like"/>
    <property type="match status" value="1"/>
</dbReference>
<dbReference type="GO" id="GO:0016301">
    <property type="term" value="F:kinase activity"/>
    <property type="evidence" value="ECO:0007669"/>
    <property type="project" value="UniProtKB-KW"/>
</dbReference>
<reference evidence="2" key="1">
    <citation type="journal article" date="2021" name="Proc. Natl. Acad. Sci. U.S.A.">
        <title>A Catalog of Tens of Thousands of Viruses from Human Metagenomes Reveals Hidden Associations with Chronic Diseases.</title>
        <authorList>
            <person name="Tisza M.J."/>
            <person name="Buck C.B."/>
        </authorList>
    </citation>
    <scope>NUCLEOTIDE SEQUENCE</scope>
    <source>
        <strain evidence="2">CtZ5d16</strain>
    </source>
</reference>
<keyword evidence="2" id="KW-0167">Capsid protein</keyword>
<dbReference type="SUPFAM" id="SSF49899">
    <property type="entry name" value="Concanavalin A-like lectins/glucanases"/>
    <property type="match status" value="1"/>
</dbReference>
<keyword evidence="2" id="KW-0808">Transferase</keyword>
<keyword evidence="2" id="KW-0946">Virion</keyword>
<dbReference type="Gene3D" id="3.80.10.10">
    <property type="entry name" value="Ribonuclease Inhibitor"/>
    <property type="match status" value="1"/>
</dbReference>
<proteinExistence type="predicted"/>
<accession>A0A8S5QAI8</accession>
<evidence type="ECO:0000313" key="2">
    <source>
        <dbReference type="EMBL" id="DAE15524.1"/>
    </source>
</evidence>